<gene>
    <name evidence="2" type="ORF">C2G38_2224777</name>
</gene>
<feature type="compositionally biased region" description="Polar residues" evidence="1">
    <location>
        <begin position="10"/>
        <end position="20"/>
    </location>
</feature>
<dbReference type="AlphaFoldDB" id="A0A397U1L3"/>
<protein>
    <submittedName>
        <fullName evidence="2">Uncharacterized protein</fullName>
    </submittedName>
</protein>
<organism evidence="2 3">
    <name type="scientific">Gigaspora rosea</name>
    <dbReference type="NCBI Taxonomy" id="44941"/>
    <lineage>
        <taxon>Eukaryota</taxon>
        <taxon>Fungi</taxon>
        <taxon>Fungi incertae sedis</taxon>
        <taxon>Mucoromycota</taxon>
        <taxon>Glomeromycotina</taxon>
        <taxon>Glomeromycetes</taxon>
        <taxon>Diversisporales</taxon>
        <taxon>Gigasporaceae</taxon>
        <taxon>Gigaspora</taxon>
    </lineage>
</organism>
<reference evidence="2 3" key="1">
    <citation type="submission" date="2018-06" db="EMBL/GenBank/DDBJ databases">
        <title>Comparative genomics reveals the genomic features of Rhizophagus irregularis, R. cerebriforme, R. diaphanum and Gigaspora rosea, and their symbiotic lifestyle signature.</title>
        <authorList>
            <person name="Morin E."/>
            <person name="San Clemente H."/>
            <person name="Chen E.C.H."/>
            <person name="De La Providencia I."/>
            <person name="Hainaut M."/>
            <person name="Kuo A."/>
            <person name="Kohler A."/>
            <person name="Murat C."/>
            <person name="Tang N."/>
            <person name="Roy S."/>
            <person name="Loubradou J."/>
            <person name="Henrissat B."/>
            <person name="Grigoriev I.V."/>
            <person name="Corradi N."/>
            <person name="Roux C."/>
            <person name="Martin F.M."/>
        </authorList>
    </citation>
    <scope>NUCLEOTIDE SEQUENCE [LARGE SCALE GENOMIC DNA]</scope>
    <source>
        <strain evidence="2 3">DAOM 194757</strain>
    </source>
</reference>
<evidence type="ECO:0000256" key="1">
    <source>
        <dbReference type="SAM" id="MobiDB-lite"/>
    </source>
</evidence>
<feature type="region of interest" description="Disordered" evidence="1">
    <location>
        <begin position="1"/>
        <end position="46"/>
    </location>
</feature>
<evidence type="ECO:0000313" key="3">
    <source>
        <dbReference type="Proteomes" id="UP000266673"/>
    </source>
</evidence>
<keyword evidence="3" id="KW-1185">Reference proteome</keyword>
<proteinExistence type="predicted"/>
<accession>A0A397U1L3</accession>
<name>A0A397U1L3_9GLOM</name>
<sequence>MTKVIPNELHPTTATRQQQKTTEKAPRNFEMPTPETDTSNDDEIPRTEIITVSPETAKWTKLTTRKKIKY</sequence>
<dbReference type="EMBL" id="QKWP01002383">
    <property type="protein sequence ID" value="RIB03541.1"/>
    <property type="molecule type" value="Genomic_DNA"/>
</dbReference>
<dbReference type="Proteomes" id="UP000266673">
    <property type="component" value="Unassembled WGS sequence"/>
</dbReference>
<comment type="caution">
    <text evidence="2">The sequence shown here is derived from an EMBL/GenBank/DDBJ whole genome shotgun (WGS) entry which is preliminary data.</text>
</comment>
<evidence type="ECO:0000313" key="2">
    <source>
        <dbReference type="EMBL" id="RIB03541.1"/>
    </source>
</evidence>